<dbReference type="SMART" id="SM00228">
    <property type="entry name" value="PDZ"/>
    <property type="match status" value="1"/>
</dbReference>
<evidence type="ECO:0000256" key="3">
    <source>
        <dbReference type="ARBA" id="ARBA00023038"/>
    </source>
</evidence>
<dbReference type="InterPro" id="IPR050604">
    <property type="entry name" value="PDZ-LIM_domain"/>
</dbReference>
<keyword evidence="3" id="KW-0440">LIM domain</keyword>
<dbReference type="PANTHER" id="PTHR24214">
    <property type="entry name" value="PDZ AND LIM DOMAIN PROTEIN ZASP"/>
    <property type="match status" value="1"/>
</dbReference>
<dbReference type="GO" id="GO:0003779">
    <property type="term" value="F:actin binding"/>
    <property type="evidence" value="ECO:0007669"/>
    <property type="project" value="TreeGrafter"/>
</dbReference>
<dbReference type="GO" id="GO:0030018">
    <property type="term" value="C:Z disc"/>
    <property type="evidence" value="ECO:0007669"/>
    <property type="project" value="TreeGrafter"/>
</dbReference>
<dbReference type="PROSITE" id="PS50106">
    <property type="entry name" value="PDZ"/>
    <property type="match status" value="1"/>
</dbReference>
<dbReference type="GO" id="GO:0051371">
    <property type="term" value="F:muscle alpha-actinin binding"/>
    <property type="evidence" value="ECO:0007669"/>
    <property type="project" value="TreeGrafter"/>
</dbReference>
<dbReference type="Pfam" id="PF00595">
    <property type="entry name" value="PDZ"/>
    <property type="match status" value="1"/>
</dbReference>
<name>A0A076FDY2_PARNA</name>
<dbReference type="InterPro" id="IPR036034">
    <property type="entry name" value="PDZ_sf"/>
</dbReference>
<keyword evidence="3" id="KW-0862">Zinc</keyword>
<dbReference type="Gene3D" id="2.30.42.10">
    <property type="match status" value="1"/>
</dbReference>
<keyword evidence="3" id="KW-0479">Metal-binding</keyword>
<protein>
    <submittedName>
        <fullName evidence="5">PDZ and LIM domain protein 1</fullName>
    </submittedName>
</protein>
<feature type="non-terminal residue" evidence="5">
    <location>
        <position position="197"/>
    </location>
</feature>
<dbReference type="SUPFAM" id="SSF50156">
    <property type="entry name" value="PDZ domain-like"/>
    <property type="match status" value="1"/>
</dbReference>
<evidence type="ECO:0000313" key="5">
    <source>
        <dbReference type="EMBL" id="AII16462.1"/>
    </source>
</evidence>
<dbReference type="InterPro" id="IPR001478">
    <property type="entry name" value="PDZ"/>
</dbReference>
<evidence type="ECO:0000256" key="1">
    <source>
        <dbReference type="ARBA" id="ARBA00004496"/>
    </source>
</evidence>
<proteinExistence type="evidence at transcript level"/>
<dbReference type="GO" id="GO:0005912">
    <property type="term" value="C:adherens junction"/>
    <property type="evidence" value="ECO:0007669"/>
    <property type="project" value="TreeGrafter"/>
</dbReference>
<dbReference type="EMBL" id="KF516558">
    <property type="protein sequence ID" value="AII16462.1"/>
    <property type="molecule type" value="mRNA"/>
</dbReference>
<dbReference type="GO" id="GO:0031941">
    <property type="term" value="C:filamentous actin"/>
    <property type="evidence" value="ECO:0007669"/>
    <property type="project" value="TreeGrafter"/>
</dbReference>
<reference evidence="5" key="1">
    <citation type="submission" date="2013-08" db="EMBL/GenBank/DDBJ databases">
        <title>Paracyclopina nana immune related genes.</title>
        <authorList>
            <person name="Kim B.-M."/>
            <person name="Rhee J.-S."/>
            <person name="Lee J.-S."/>
        </authorList>
    </citation>
    <scope>NUCLEOTIDE SEQUENCE</scope>
</reference>
<organism evidence="5">
    <name type="scientific">Paracyclopina nana</name>
    <name type="common">Marine copepod</name>
    <dbReference type="NCBI Taxonomy" id="565004"/>
    <lineage>
        <taxon>Eukaryota</taxon>
        <taxon>Metazoa</taxon>
        <taxon>Ecdysozoa</taxon>
        <taxon>Arthropoda</taxon>
        <taxon>Crustacea</taxon>
        <taxon>Multicrustacea</taxon>
        <taxon>Hexanauplia</taxon>
        <taxon>Copepoda</taxon>
        <taxon>Cyclopoida</taxon>
        <taxon>Cyclopettidae</taxon>
        <taxon>Paracyclopina</taxon>
    </lineage>
</organism>
<dbReference type="PANTHER" id="PTHR24214:SF38">
    <property type="entry name" value="PDZ AND LIM DOMAIN PROTEIN ZASP-RELATED"/>
    <property type="match status" value="1"/>
</dbReference>
<sequence>HANQAFGFRIIGGKDEGQTFKVEKVLTGYPASYGGLKVHDFLVSINGQEVFDMSHAQLVQTVKNAGMTLNLQVERGDFIVPNFEEIWPSGKSKNKKGPSGPETGIDYILHASTVGIPGQRNLNFSTVGKPKVTVNQYDNPIQCYSEETLDEMTNSSTWKKTDDQVSVVPPDPTKFNPAKSQVLAVIADVEKGITFAT</sequence>
<evidence type="ECO:0000259" key="4">
    <source>
        <dbReference type="PROSITE" id="PS50106"/>
    </source>
</evidence>
<evidence type="ECO:0000256" key="2">
    <source>
        <dbReference type="ARBA" id="ARBA00022490"/>
    </source>
</evidence>
<dbReference type="GO" id="GO:0061061">
    <property type="term" value="P:muscle structure development"/>
    <property type="evidence" value="ECO:0007669"/>
    <property type="project" value="TreeGrafter"/>
</dbReference>
<accession>A0A076FDY2</accession>
<feature type="domain" description="PDZ" evidence="4">
    <location>
        <begin position="1"/>
        <end position="77"/>
    </location>
</feature>
<dbReference type="GO" id="GO:0030036">
    <property type="term" value="P:actin cytoskeleton organization"/>
    <property type="evidence" value="ECO:0007669"/>
    <property type="project" value="TreeGrafter"/>
</dbReference>
<comment type="subcellular location">
    <subcellularLocation>
        <location evidence="1">Cytoplasm</location>
    </subcellularLocation>
</comment>
<dbReference type="GO" id="GO:0001725">
    <property type="term" value="C:stress fiber"/>
    <property type="evidence" value="ECO:0007669"/>
    <property type="project" value="TreeGrafter"/>
</dbReference>
<keyword evidence="2" id="KW-0963">Cytoplasm</keyword>
<feature type="non-terminal residue" evidence="5">
    <location>
        <position position="1"/>
    </location>
</feature>
<dbReference type="AlphaFoldDB" id="A0A076FDY2"/>